<dbReference type="InterPro" id="IPR007078">
    <property type="entry name" value="Haem_export_protD_CcmD"/>
</dbReference>
<name>A0A426RTM7_9SPHN</name>
<evidence type="ECO:0000256" key="9">
    <source>
        <dbReference type="ARBA" id="ARBA00022748"/>
    </source>
</evidence>
<evidence type="ECO:0000256" key="10">
    <source>
        <dbReference type="ARBA" id="ARBA00022989"/>
    </source>
</evidence>
<keyword evidence="9 12" id="KW-0201">Cytochrome c-type biogenesis</keyword>
<comment type="similarity">
    <text evidence="3 12">Belongs to the CcmD/CycX/HelD family.</text>
</comment>
<evidence type="ECO:0000256" key="3">
    <source>
        <dbReference type="ARBA" id="ARBA00008741"/>
    </source>
</evidence>
<evidence type="ECO:0000256" key="7">
    <source>
        <dbReference type="ARBA" id="ARBA00022519"/>
    </source>
</evidence>
<comment type="subcellular location">
    <subcellularLocation>
        <location evidence="2 12">Cell inner membrane</location>
        <topology evidence="2 12">Single-pass membrane protein</topology>
    </subcellularLocation>
</comment>
<keyword evidence="14" id="KW-1185">Reference proteome</keyword>
<keyword evidence="6 12" id="KW-1003">Cell membrane</keyword>
<reference evidence="13 14" key="1">
    <citation type="submission" date="2018-12" db="EMBL/GenBank/DDBJ databases">
        <authorList>
            <person name="Kim S.-J."/>
            <person name="Jung G.-Y."/>
        </authorList>
    </citation>
    <scope>NUCLEOTIDE SEQUENCE [LARGE SCALE GENOMIC DNA]</scope>
    <source>
        <strain evidence="13 14">03SU3-P</strain>
    </source>
</reference>
<dbReference type="EMBL" id="RWJI01000001">
    <property type="protein sequence ID" value="RRQ52363.1"/>
    <property type="molecule type" value="Genomic_DNA"/>
</dbReference>
<dbReference type="GO" id="GO:0015886">
    <property type="term" value="P:heme transport"/>
    <property type="evidence" value="ECO:0007669"/>
    <property type="project" value="InterPro"/>
</dbReference>
<evidence type="ECO:0000256" key="4">
    <source>
        <dbReference type="ARBA" id="ARBA00016461"/>
    </source>
</evidence>
<evidence type="ECO:0000256" key="6">
    <source>
        <dbReference type="ARBA" id="ARBA00022475"/>
    </source>
</evidence>
<feature type="transmembrane region" description="Helical" evidence="12">
    <location>
        <begin position="6"/>
        <end position="27"/>
    </location>
</feature>
<evidence type="ECO:0000256" key="12">
    <source>
        <dbReference type="RuleBase" id="RU363101"/>
    </source>
</evidence>
<dbReference type="AlphaFoldDB" id="A0A426RTM7"/>
<keyword evidence="10 12" id="KW-1133">Transmembrane helix</keyword>
<evidence type="ECO:0000256" key="5">
    <source>
        <dbReference type="ARBA" id="ARBA00022448"/>
    </source>
</evidence>
<dbReference type="NCBIfam" id="TIGR03141">
    <property type="entry name" value="cytochro_ccmD"/>
    <property type="match status" value="1"/>
</dbReference>
<protein>
    <recommendedName>
        <fullName evidence="4 12">Heme exporter protein D</fullName>
    </recommendedName>
</protein>
<comment type="caution">
    <text evidence="13">The sequence shown here is derived from an EMBL/GenBank/DDBJ whole genome shotgun (WGS) entry which is preliminary data.</text>
</comment>
<evidence type="ECO:0000313" key="13">
    <source>
        <dbReference type="EMBL" id="RRQ52363.1"/>
    </source>
</evidence>
<comment type="function">
    <text evidence="1 12">Required for the export of heme to the periplasm for the biogenesis of c-type cytochromes.</text>
</comment>
<dbReference type="GO" id="GO:0005886">
    <property type="term" value="C:plasma membrane"/>
    <property type="evidence" value="ECO:0007669"/>
    <property type="project" value="UniProtKB-SubCell"/>
</dbReference>
<gene>
    <name evidence="13" type="primary">ccmD</name>
    <name evidence="13" type="ORF">D7D48_05760</name>
</gene>
<keyword evidence="7 12" id="KW-0997">Cell inner membrane</keyword>
<evidence type="ECO:0000313" key="14">
    <source>
        <dbReference type="Proteomes" id="UP000268553"/>
    </source>
</evidence>
<dbReference type="GO" id="GO:0017004">
    <property type="term" value="P:cytochrome complex assembly"/>
    <property type="evidence" value="ECO:0007669"/>
    <property type="project" value="UniProtKB-KW"/>
</dbReference>
<evidence type="ECO:0000256" key="8">
    <source>
        <dbReference type="ARBA" id="ARBA00022692"/>
    </source>
</evidence>
<accession>A0A426RTM7</accession>
<keyword evidence="5 12" id="KW-0813">Transport</keyword>
<dbReference type="RefSeq" id="WP_125230379.1">
    <property type="nucleotide sequence ID" value="NZ_RWJI01000001.1"/>
</dbReference>
<evidence type="ECO:0000256" key="11">
    <source>
        <dbReference type="ARBA" id="ARBA00023136"/>
    </source>
</evidence>
<organism evidence="13 14">
    <name type="scientific">Sphingorhabdus wooponensis</name>
    <dbReference type="NCBI Taxonomy" id="940136"/>
    <lineage>
        <taxon>Bacteria</taxon>
        <taxon>Pseudomonadati</taxon>
        <taxon>Pseudomonadota</taxon>
        <taxon>Alphaproteobacteria</taxon>
        <taxon>Sphingomonadales</taxon>
        <taxon>Sphingomonadaceae</taxon>
        <taxon>Sphingorhabdus</taxon>
    </lineage>
</organism>
<evidence type="ECO:0000256" key="1">
    <source>
        <dbReference type="ARBA" id="ARBA00002442"/>
    </source>
</evidence>
<dbReference type="Proteomes" id="UP000268553">
    <property type="component" value="Unassembled WGS sequence"/>
</dbReference>
<keyword evidence="8 12" id="KW-0812">Transmembrane</keyword>
<sequence length="43" mass="4760">MPHAPFIIASFAVTGVFMTWLIVSSYLSMRRAEASADALREQS</sequence>
<dbReference type="Pfam" id="PF04995">
    <property type="entry name" value="CcmD"/>
    <property type="match status" value="1"/>
</dbReference>
<proteinExistence type="inferred from homology"/>
<dbReference type="OrthoDB" id="7596388at2"/>
<evidence type="ECO:0000256" key="2">
    <source>
        <dbReference type="ARBA" id="ARBA00004377"/>
    </source>
</evidence>
<keyword evidence="11 12" id="KW-0472">Membrane</keyword>